<dbReference type="OrthoDB" id="9801609at2"/>
<organism evidence="5 6">
    <name type="scientific">Ferrithrix thermotolerans DSM 19514</name>
    <dbReference type="NCBI Taxonomy" id="1121881"/>
    <lineage>
        <taxon>Bacteria</taxon>
        <taxon>Bacillati</taxon>
        <taxon>Actinomycetota</taxon>
        <taxon>Acidimicrobiia</taxon>
        <taxon>Acidimicrobiales</taxon>
        <taxon>Acidimicrobiaceae</taxon>
        <taxon>Ferrithrix</taxon>
    </lineage>
</organism>
<evidence type="ECO:0000313" key="5">
    <source>
        <dbReference type="EMBL" id="SHE64234.1"/>
    </source>
</evidence>
<dbReference type="Proteomes" id="UP000184295">
    <property type="component" value="Unassembled WGS sequence"/>
</dbReference>
<dbReference type="SUPFAM" id="SSF53756">
    <property type="entry name" value="UDP-Glycosyltransferase/glycogen phosphorylase"/>
    <property type="match status" value="1"/>
</dbReference>
<gene>
    <name evidence="5" type="ORF">SAMN02745225_01193</name>
</gene>
<dbReference type="STRING" id="1121881.SAMN02745225_01193"/>
<dbReference type="InterPro" id="IPR028098">
    <property type="entry name" value="Glyco_trans_4-like_N"/>
</dbReference>
<dbReference type="CDD" id="cd03809">
    <property type="entry name" value="GT4_MtfB-like"/>
    <property type="match status" value="1"/>
</dbReference>
<accession>A0A1M4V5I1</accession>
<dbReference type="PANTHER" id="PTHR46401">
    <property type="entry name" value="GLYCOSYLTRANSFERASE WBBK-RELATED"/>
    <property type="match status" value="1"/>
</dbReference>
<evidence type="ECO:0000256" key="1">
    <source>
        <dbReference type="ARBA" id="ARBA00022676"/>
    </source>
</evidence>
<dbReference type="PANTHER" id="PTHR46401:SF2">
    <property type="entry name" value="GLYCOSYLTRANSFERASE WBBK-RELATED"/>
    <property type="match status" value="1"/>
</dbReference>
<dbReference type="InterPro" id="IPR001296">
    <property type="entry name" value="Glyco_trans_1"/>
</dbReference>
<sequence>MGEFAFGLLGQLPNDRVEVDAFAISWRRRHQLSEQLPNCIGFIDKAMPARPLHAVWDRADVLRLERLIGPAYAVVHGSNFFVPPTKAVRFVTVHDLTPKHFPEMCMPTVLRYPSYIQRYVDEGVYIHTPTEFVKNELIEIFGASKDRVVAIHHGIPTDAYLDSESVSEEFISKLDNYAKGKKIVLAVGTIEPRKGLVGFLDAFDEIQRSRSDVVFVVAGSKGWGWQPFEAKMKSLSNPGSVLVLGWVSDAERKWLYRRSEVLIFPSLYEGFGLPVLEAMSHGLPVVHSDAGAVVEVAGGAGYKVVGRERSSWVLALERVLDDERVRDQLRSAGFERASGFTWAVAAEKMRKAYLSALDMHN</sequence>
<dbReference type="EMBL" id="FQUL01000014">
    <property type="protein sequence ID" value="SHE64234.1"/>
    <property type="molecule type" value="Genomic_DNA"/>
</dbReference>
<evidence type="ECO:0000259" key="4">
    <source>
        <dbReference type="Pfam" id="PF13439"/>
    </source>
</evidence>
<dbReference type="AlphaFoldDB" id="A0A1M4V5I1"/>
<dbReference type="Pfam" id="PF00534">
    <property type="entry name" value="Glycos_transf_1"/>
    <property type="match status" value="1"/>
</dbReference>
<keyword evidence="6" id="KW-1185">Reference proteome</keyword>
<keyword evidence="1" id="KW-0328">Glycosyltransferase</keyword>
<evidence type="ECO:0000259" key="3">
    <source>
        <dbReference type="Pfam" id="PF00534"/>
    </source>
</evidence>
<dbReference type="GO" id="GO:0009103">
    <property type="term" value="P:lipopolysaccharide biosynthetic process"/>
    <property type="evidence" value="ECO:0007669"/>
    <property type="project" value="TreeGrafter"/>
</dbReference>
<feature type="domain" description="Glycosyl transferase family 1" evidence="3">
    <location>
        <begin position="177"/>
        <end position="334"/>
    </location>
</feature>
<dbReference type="GO" id="GO:0016757">
    <property type="term" value="F:glycosyltransferase activity"/>
    <property type="evidence" value="ECO:0007669"/>
    <property type="project" value="UniProtKB-KW"/>
</dbReference>
<dbReference type="RefSeq" id="WP_072789946.1">
    <property type="nucleotide sequence ID" value="NZ_FQUL01000014.1"/>
</dbReference>
<dbReference type="Pfam" id="PF13439">
    <property type="entry name" value="Glyco_transf_4"/>
    <property type="match status" value="1"/>
</dbReference>
<evidence type="ECO:0000313" key="6">
    <source>
        <dbReference type="Proteomes" id="UP000184295"/>
    </source>
</evidence>
<name>A0A1M4V5I1_9ACTN</name>
<feature type="domain" description="Glycosyltransferase subfamily 4-like N-terminal" evidence="4">
    <location>
        <begin position="5"/>
        <end position="158"/>
    </location>
</feature>
<protein>
    <submittedName>
        <fullName evidence="5">Glycosyltransferase involved in cell wall bisynthesis</fullName>
    </submittedName>
</protein>
<evidence type="ECO:0000256" key="2">
    <source>
        <dbReference type="ARBA" id="ARBA00022679"/>
    </source>
</evidence>
<dbReference type="Gene3D" id="3.40.50.2000">
    <property type="entry name" value="Glycogen Phosphorylase B"/>
    <property type="match status" value="2"/>
</dbReference>
<reference evidence="6" key="1">
    <citation type="submission" date="2016-11" db="EMBL/GenBank/DDBJ databases">
        <authorList>
            <person name="Varghese N."/>
            <person name="Submissions S."/>
        </authorList>
    </citation>
    <scope>NUCLEOTIDE SEQUENCE [LARGE SCALE GENOMIC DNA]</scope>
    <source>
        <strain evidence="6">DSM 19514</strain>
    </source>
</reference>
<proteinExistence type="predicted"/>
<keyword evidence="2 5" id="KW-0808">Transferase</keyword>